<dbReference type="KEGG" id="arca:HC352_00990"/>
<dbReference type="RefSeq" id="WP_168917177.1">
    <property type="nucleotide sequence ID" value="NZ_CP050804.1"/>
</dbReference>
<dbReference type="EMBL" id="CP050804">
    <property type="protein sequence ID" value="QJC21235.1"/>
    <property type="molecule type" value="Genomic_DNA"/>
</dbReference>
<accession>A0A6H2EI42</accession>
<name>A0A6H2EI42_9ACTO</name>
<proteinExistence type="predicted"/>
<dbReference type="AlphaFoldDB" id="A0A6H2EI42"/>
<protein>
    <submittedName>
        <fullName evidence="1">Uncharacterized protein</fullName>
    </submittedName>
</protein>
<dbReference type="Proteomes" id="UP000502298">
    <property type="component" value="Chromosome"/>
</dbReference>
<reference evidence="1 2" key="1">
    <citation type="submission" date="2020-03" db="EMBL/GenBank/DDBJ databases">
        <title>Complete genome of Arcanobacterium buesumensis sp. nov. strain 2701.</title>
        <authorList>
            <person name="Borowiak M."/>
            <person name="Alssahen M."/>
            <person name="Laemmler C."/>
            <person name="Malorny B."/>
            <person name="Hassan A."/>
            <person name="Prenger-Berninghoff E."/>
            <person name="Ploetz M."/>
            <person name="Abdulmawjood A."/>
        </authorList>
    </citation>
    <scope>NUCLEOTIDE SEQUENCE [LARGE SCALE GENOMIC DNA]</scope>
    <source>
        <strain evidence="1 2">2701</strain>
    </source>
</reference>
<sequence>MLATAAALSLSACHSSLDIDVNPSGNISSVIYINDDEGILATLGGGETCDDLLTTVRVQANQSNDDIQVEDTSTAGNAECRFSSASDGSFIKGKNLLETDDTYILKIDAIEDIQPDQTQMLDSAGTFSLTITMPDDIIKAEGAEIHGNLATFTSFSSIANGVFVEGLKEDPKASTSTGATT</sequence>
<evidence type="ECO:0000313" key="1">
    <source>
        <dbReference type="EMBL" id="QJC21235.1"/>
    </source>
</evidence>
<keyword evidence="2" id="KW-1185">Reference proteome</keyword>
<evidence type="ECO:0000313" key="2">
    <source>
        <dbReference type="Proteomes" id="UP000502298"/>
    </source>
</evidence>
<organism evidence="1 2">
    <name type="scientific">Arcanobacterium buesumense</name>
    <dbReference type="NCBI Taxonomy" id="2722751"/>
    <lineage>
        <taxon>Bacteria</taxon>
        <taxon>Bacillati</taxon>
        <taxon>Actinomycetota</taxon>
        <taxon>Actinomycetes</taxon>
        <taxon>Actinomycetales</taxon>
        <taxon>Actinomycetaceae</taxon>
        <taxon>Arcanobacterium</taxon>
    </lineage>
</organism>
<gene>
    <name evidence="1" type="ORF">HC352_00990</name>
</gene>